<dbReference type="AlphaFoldDB" id="W7XE46"/>
<gene>
    <name evidence="1" type="ORF">TTHERM_000842689</name>
</gene>
<dbReference type="EMBL" id="GG662249">
    <property type="protein sequence ID" value="EWS71134.1"/>
    <property type="molecule type" value="Genomic_DNA"/>
</dbReference>
<dbReference type="InParanoid" id="W7XE46"/>
<proteinExistence type="predicted"/>
<organism evidence="1 2">
    <name type="scientific">Tetrahymena thermophila (strain SB210)</name>
    <dbReference type="NCBI Taxonomy" id="312017"/>
    <lineage>
        <taxon>Eukaryota</taxon>
        <taxon>Sar</taxon>
        <taxon>Alveolata</taxon>
        <taxon>Ciliophora</taxon>
        <taxon>Intramacronucleata</taxon>
        <taxon>Oligohymenophorea</taxon>
        <taxon>Hymenostomatida</taxon>
        <taxon>Tetrahymenina</taxon>
        <taxon>Tetrahymenidae</taxon>
        <taxon>Tetrahymena</taxon>
    </lineage>
</organism>
<reference evidence="2" key="1">
    <citation type="journal article" date="2006" name="PLoS Biol.">
        <title>Macronuclear genome sequence of the ciliate Tetrahymena thermophila, a model eukaryote.</title>
        <authorList>
            <person name="Eisen J.A."/>
            <person name="Coyne R.S."/>
            <person name="Wu M."/>
            <person name="Wu D."/>
            <person name="Thiagarajan M."/>
            <person name="Wortman J.R."/>
            <person name="Badger J.H."/>
            <person name="Ren Q."/>
            <person name="Amedeo P."/>
            <person name="Jones K.M."/>
            <person name="Tallon L.J."/>
            <person name="Delcher A.L."/>
            <person name="Salzberg S.L."/>
            <person name="Silva J.C."/>
            <person name="Haas B.J."/>
            <person name="Majoros W.H."/>
            <person name="Farzad M."/>
            <person name="Carlton J.M."/>
            <person name="Smith R.K. Jr."/>
            <person name="Garg J."/>
            <person name="Pearlman R.E."/>
            <person name="Karrer K.M."/>
            <person name="Sun L."/>
            <person name="Manning G."/>
            <person name="Elde N.C."/>
            <person name="Turkewitz A.P."/>
            <person name="Asai D.J."/>
            <person name="Wilkes D.E."/>
            <person name="Wang Y."/>
            <person name="Cai H."/>
            <person name="Collins K."/>
            <person name="Stewart B.A."/>
            <person name="Lee S.R."/>
            <person name="Wilamowska K."/>
            <person name="Weinberg Z."/>
            <person name="Ruzzo W.L."/>
            <person name="Wloga D."/>
            <person name="Gaertig J."/>
            <person name="Frankel J."/>
            <person name="Tsao C.-C."/>
            <person name="Gorovsky M.A."/>
            <person name="Keeling P.J."/>
            <person name="Waller R.F."/>
            <person name="Patron N.J."/>
            <person name="Cherry J.M."/>
            <person name="Stover N.A."/>
            <person name="Krieger C.J."/>
            <person name="del Toro C."/>
            <person name="Ryder H.F."/>
            <person name="Williamson S.C."/>
            <person name="Barbeau R.A."/>
            <person name="Hamilton E.P."/>
            <person name="Orias E."/>
        </authorList>
    </citation>
    <scope>NUCLEOTIDE SEQUENCE [LARGE SCALE GENOMIC DNA]</scope>
    <source>
        <strain evidence="2">SB210</strain>
    </source>
</reference>
<dbReference type="RefSeq" id="XP_012656342.1">
    <property type="nucleotide sequence ID" value="XM_012800888.1"/>
</dbReference>
<dbReference type="GeneID" id="24440894"/>
<protein>
    <submittedName>
        <fullName evidence="1">Uncharacterized protein</fullName>
    </submittedName>
</protein>
<dbReference type="KEGG" id="tet:TTHERM_000842689"/>
<accession>W7XE46</accession>
<evidence type="ECO:0000313" key="2">
    <source>
        <dbReference type="Proteomes" id="UP000009168"/>
    </source>
</evidence>
<sequence>MKINYNSLASKMNQIFFTNKMNQSSTQKVFQMIILLKLFLNNKITINKLILKTNKLVKILLDNIILILYQSFQIFHNKMIQINIIKINISNIIMNHFNTKINKIHQITKEIINQILVLPKTYLLNHIIKIFYPKIAAILKIVLLTKKQHKKILLTKMKTPQKARSKINKTPIQNLKPNHLQLVRQTHKINLPQIQEALQNKQI</sequence>
<evidence type="ECO:0000313" key="1">
    <source>
        <dbReference type="EMBL" id="EWS71134.1"/>
    </source>
</evidence>
<dbReference type="Proteomes" id="UP000009168">
    <property type="component" value="Unassembled WGS sequence"/>
</dbReference>
<keyword evidence="2" id="KW-1185">Reference proteome</keyword>
<name>W7XE46_TETTS</name>